<name>A0A3T0PNX4_9VIRU</name>
<accession>A0A3T0PNX4</accession>
<reference evidence="1" key="1">
    <citation type="submission" date="2018-07" db="EMBL/GenBank/DDBJ databases">
        <title>Isolation and characterisation of a new ranavirus isolated from lumpfish in the North Atlantic area.</title>
        <authorList>
            <person name="Stagg H.E.B."/>
            <person name="Gudmundsdottir S."/>
            <person name="Vendramin N."/>
            <person name="Ruane N.M."/>
            <person name="Sigurdardottir H."/>
            <person name="Christiansen D.H."/>
            <person name="Cuenca A."/>
            <person name="Petersen P.E."/>
            <person name="Munro E.S."/>
            <person name="Subramaniam K."/>
            <person name="Waltzek T.B."/>
            <person name="Imnoi K."/>
            <person name="Popov V.L."/>
            <person name="Olesen N.J."/>
        </authorList>
    </citation>
    <scope>NUCLEOTIDE SEQUENCE [LARGE SCALE GENOMIC DNA]</scope>
    <source>
        <strain evidence="1">F140-16</strain>
    </source>
</reference>
<evidence type="ECO:0000313" key="1">
    <source>
        <dbReference type="EMBL" id="AZY88535.1"/>
    </source>
</evidence>
<proteinExistence type="predicted"/>
<dbReference type="SUPFAM" id="SSF50353">
    <property type="entry name" value="Cytokine"/>
    <property type="match status" value="1"/>
</dbReference>
<dbReference type="EMBL" id="MH665359">
    <property type="protein sequence ID" value="AZY88535.1"/>
    <property type="molecule type" value="Genomic_DNA"/>
</dbReference>
<dbReference type="Proteomes" id="UP000316204">
    <property type="component" value="Segment"/>
</dbReference>
<dbReference type="InterPro" id="IPR008996">
    <property type="entry name" value="IL1/FGF"/>
</dbReference>
<dbReference type="Gene3D" id="2.80.10.50">
    <property type="match status" value="1"/>
</dbReference>
<protein>
    <submittedName>
        <fullName evidence="1">Uncharacterized protein</fullName>
    </submittedName>
</protein>
<dbReference type="InterPro" id="IPR056378">
    <property type="entry name" value="Let-756-like_FGF"/>
</dbReference>
<gene>
    <name evidence="1" type="primary">ORF38</name>
</gene>
<dbReference type="CDD" id="cd00058">
    <property type="entry name" value="beta-trefoil_FGF"/>
    <property type="match status" value="1"/>
</dbReference>
<organism evidence="1">
    <name type="scientific">Lumpfish ranavirus</name>
    <dbReference type="NCBI Taxonomy" id="2501771"/>
    <lineage>
        <taxon>Viruses</taxon>
        <taxon>Varidnaviria</taxon>
        <taxon>Bamfordvirae</taxon>
        <taxon>Nucleocytoviricota</taxon>
        <taxon>Megaviricetes</taxon>
        <taxon>Pimascovirales</taxon>
        <taxon>Pimascovirales incertae sedis</taxon>
        <taxon>Iridoviridae</taxon>
        <taxon>Alphairidovirinae</taxon>
        <taxon>Ranavirus</taxon>
        <taxon>Ranavirus gadus1</taxon>
        <taxon>European North Atlantic ranavirus</taxon>
    </lineage>
</organism>
<sequence>MQVITVLTMAMFSAYGPYSFAAPTAAATSKVLVRLFNGMGVGITVVSGSVNTTRNYTDPEAVFEVIPAHFPVPANMAGGANERAFIANGLTYCVSLEHVSSGSFLCLAKNGRLYMSVSGSNKDSCVFAKRAAGGSMFYMHNNRIVTSTGNRCYMGVSYLGFPLNCKLVLPPTPEGMWSLLDSENPGQAPKAEESEWYKEELDDPEYYKGVCAKKKCFAEYYELVANSTASPTPAK</sequence>